<protein>
    <submittedName>
        <fullName evidence="2">PepSY-associated TM helix domain-containing protein</fullName>
    </submittedName>
    <submittedName>
        <fullName evidence="3">Peptidase</fullName>
    </submittedName>
</protein>
<evidence type="ECO:0000313" key="5">
    <source>
        <dbReference type="Proteomes" id="UP000294145"/>
    </source>
</evidence>
<feature type="transmembrane region" description="Helical" evidence="1">
    <location>
        <begin position="37"/>
        <end position="59"/>
    </location>
</feature>
<evidence type="ECO:0000313" key="2">
    <source>
        <dbReference type="EMBL" id="MBS7673141.1"/>
    </source>
</evidence>
<dbReference type="EMBL" id="JAHBND010000359">
    <property type="protein sequence ID" value="MBS7673141.1"/>
    <property type="molecule type" value="Genomic_DNA"/>
</dbReference>
<sequence>MQRQVKGDNHRRAGLTASLIMQRRRLPLHNNKWIRRLHAWCGFFTLLLMLLYGLTGLWLSHRAVWPLPGPHTSKSEWQLSLTEPIDSVSTFQAQLNTEYGEHEWTIREIAAQQLPTPQQPLLIPARWEARATSVTDTFSAQYVPGTLVIQAQHQKANWAAVLNRLHRGMGTGLGWQLFSDLAAVAMLLLALTSLLMWTKLHGSPKRAGWLLIGGSVATTLFAIFG</sequence>
<dbReference type="PANTHER" id="PTHR40115">
    <property type="entry name" value="INNER MEMBRANE PROTEIN WITH PEPSY TM HELIX"/>
    <property type="match status" value="1"/>
</dbReference>
<dbReference type="EMBL" id="SISP01000005">
    <property type="protein sequence ID" value="TBM44741.1"/>
    <property type="molecule type" value="Genomic_DNA"/>
</dbReference>
<evidence type="ECO:0000256" key="1">
    <source>
        <dbReference type="SAM" id="Phobius"/>
    </source>
</evidence>
<dbReference type="Proteomes" id="UP001196338">
    <property type="component" value="Unassembled WGS sequence"/>
</dbReference>
<keyword evidence="1" id="KW-0812">Transmembrane</keyword>
<reference evidence="2" key="4">
    <citation type="submission" date="2023-08" db="EMBL/GenBank/DDBJ databases">
        <title>Vibrio cholerae Outbreaks in Tanzania Exemplify Founder Flush: Simultaneous Increases in Population Size and Genetic Diversity.</title>
        <authorList>
            <person name="Debes A.K."/>
            <person name="Mohammed A."/>
            <person name="Maseke I."/>
            <person name="Almeida M."/>
            <person name="Li S."/>
            <person name="Matimba H."/>
            <person name="Joachim A."/>
            <person name="Mizinduko M."/>
            <person name="Nyanga S."/>
            <person name="Kelly M."/>
            <person name="Kachwamba Y."/>
            <person name="Schaffer A.M."/>
            <person name="Nyanga A.S."/>
            <person name="Mghamba J."/>
            <person name="Mosha F.S."/>
            <person name="Sack D.A."/>
            <person name="Stine O.C."/>
        </authorList>
    </citation>
    <scope>NUCLEOTIDE SEQUENCE</scope>
    <source>
        <strain evidence="2">TDS0091212</strain>
    </source>
</reference>
<feature type="transmembrane region" description="Helical" evidence="1">
    <location>
        <begin position="173"/>
        <end position="195"/>
    </location>
</feature>
<dbReference type="PANTHER" id="PTHR40115:SF1">
    <property type="entry name" value="INNER MEMBRANE PROTEIN WITH PEPSY TM HELIX"/>
    <property type="match status" value="1"/>
</dbReference>
<name>A0A085Q8N0_VIBCL</name>
<evidence type="ECO:0000313" key="6">
    <source>
        <dbReference type="Proteomes" id="UP000471242"/>
    </source>
</evidence>
<dbReference type="KEGG" id="vcx:VAA049_3414"/>
<evidence type="ECO:0000313" key="3">
    <source>
        <dbReference type="EMBL" id="MVD24517.1"/>
    </source>
</evidence>
<proteinExistence type="predicted"/>
<reference evidence="4 5" key="2">
    <citation type="submission" date="2019-02" db="EMBL/GenBank/DDBJ databases">
        <title>Genomic plasticity associated with the antimicrobial resistance in Vibrio cholerae.</title>
        <authorList>
            <person name="Verma J."/>
            <person name="Bag S."/>
            <person name="Saha B."/>
            <person name="Kumar P."/>
            <person name="Ghosh T.S."/>
            <person name="Dayal M."/>
            <person name="Senapati T."/>
            <person name="Mehra S."/>
            <person name="Dey P."/>
            <person name="Desigamani A."/>
            <person name="Kumar D."/>
            <person name="Rana P."/>
            <person name="Kumar B."/>
            <person name="Maiti T.K."/>
            <person name="Sharma N.C."/>
            <person name="Bhadra R.K."/>
            <person name="Mutreja A."/>
            <person name="Nair G.B."/>
            <person name="Ramamurthy T."/>
            <person name="Das B."/>
        </authorList>
    </citation>
    <scope>NUCLEOTIDE SEQUENCE [LARGE SCALE GENOMIC DNA]</scope>
    <source>
        <strain evidence="4 5">IDH06781</strain>
    </source>
</reference>
<organism evidence="3 6">
    <name type="scientific">Vibrio cholerae</name>
    <dbReference type="NCBI Taxonomy" id="666"/>
    <lineage>
        <taxon>Bacteria</taxon>
        <taxon>Pseudomonadati</taxon>
        <taxon>Pseudomonadota</taxon>
        <taxon>Gammaproteobacteria</taxon>
        <taxon>Vibrionales</taxon>
        <taxon>Vibrionaceae</taxon>
        <taxon>Vibrio</taxon>
    </lineage>
</organism>
<dbReference type="RefSeq" id="WP_001884188.1">
    <property type="nucleotide sequence ID" value="NZ_AP018677.1"/>
</dbReference>
<gene>
    <name evidence="3" type="ORF">D6U24_14295</name>
    <name evidence="4" type="ORF">EYB64_05250</name>
    <name evidence="2" type="ORF">KIN13_06800</name>
</gene>
<dbReference type="Pfam" id="PF16357">
    <property type="entry name" value="PepSY_TM_like_2"/>
    <property type="match status" value="1"/>
</dbReference>
<reference evidence="3 6" key="1">
    <citation type="submission" date="2018-09" db="EMBL/GenBank/DDBJ databases">
        <title>Genomic epidemiology reveals two lineages of Vibrio cholerae that can cause global cholera epidemics despite absence of cholera toxin gene.</title>
        <authorList>
            <person name="Wang H."/>
            <person name="Zen W."/>
            <person name="Yu H."/>
            <person name="Zhang W."/>
            <person name="Pan J."/>
            <person name="Yang C."/>
            <person name="Cui Y."/>
        </authorList>
    </citation>
    <scope>NUCLEOTIDE SEQUENCE [LARGE SCALE GENOMIC DNA]</scope>
    <source>
        <strain evidence="3 6">00-1_S85</strain>
    </source>
</reference>
<keyword evidence="1" id="KW-0472">Membrane</keyword>
<dbReference type="Proteomes" id="UP000294145">
    <property type="component" value="Unassembled WGS sequence"/>
</dbReference>
<reference evidence="2" key="3">
    <citation type="submission" date="2021-05" db="EMBL/GenBank/DDBJ databases">
        <authorList>
            <person name="Stine C."/>
        </authorList>
    </citation>
    <scope>NUCLEOTIDE SEQUENCE</scope>
    <source>
        <strain evidence="2">TDS0091212</strain>
    </source>
</reference>
<dbReference type="InterPro" id="IPR032307">
    <property type="entry name" value="PepSY_TM-like_2"/>
</dbReference>
<feature type="transmembrane region" description="Helical" evidence="1">
    <location>
        <begin position="207"/>
        <end position="224"/>
    </location>
</feature>
<dbReference type="KEGG" id="vcq:EN18_18285"/>
<dbReference type="EMBL" id="QZRB01000021">
    <property type="protein sequence ID" value="MVD24517.1"/>
    <property type="molecule type" value="Genomic_DNA"/>
</dbReference>
<dbReference type="OMA" id="MQPEHWQ"/>
<accession>A0A085Q8N0</accession>
<keyword evidence="1" id="KW-1133">Transmembrane helix</keyword>
<dbReference type="AlphaFoldDB" id="A0A085Q8N0"/>
<dbReference type="Proteomes" id="UP000471242">
    <property type="component" value="Unassembled WGS sequence"/>
</dbReference>
<comment type="caution">
    <text evidence="3">The sequence shown here is derived from an EMBL/GenBank/DDBJ whole genome shotgun (WGS) entry which is preliminary data.</text>
</comment>
<evidence type="ECO:0000313" key="4">
    <source>
        <dbReference type="EMBL" id="TBM44741.1"/>
    </source>
</evidence>